<gene>
    <name evidence="1" type="ORF">GFSPODELE1_LOCUS7373</name>
</gene>
<dbReference type="SUPFAM" id="SSF52047">
    <property type="entry name" value="RNI-like"/>
    <property type="match status" value="1"/>
</dbReference>
<evidence type="ECO:0000313" key="1">
    <source>
        <dbReference type="EMBL" id="CAL1709483.1"/>
    </source>
</evidence>
<dbReference type="Gene3D" id="3.80.10.10">
    <property type="entry name" value="Ribonuclease Inhibitor"/>
    <property type="match status" value="1"/>
</dbReference>
<dbReference type="EMBL" id="OZ037948">
    <property type="protein sequence ID" value="CAL1709483.1"/>
    <property type="molecule type" value="Genomic_DNA"/>
</dbReference>
<evidence type="ECO:0008006" key="3">
    <source>
        <dbReference type="Google" id="ProtNLM"/>
    </source>
</evidence>
<name>A0ABP1DR26_9APHY</name>
<proteinExistence type="predicted"/>
<sequence>MTEGASKLNAVHEVLLTALGWSVLQSKYCTKGTAIIKRLYRQILGLWRDEMSRHCYSILGLPRMVLNWDVLFLIMEFVDRCSLLPYVQTCHTLYKAGVPHLLRVNTPIYFGKHLNVKSFCHFILGEFPSRLRYLREVEFPKKFWLRKKDTISQLAEVLRNAPFLEKVTISAAERFFEIGPELGAALREATSIRELSLDGVGDQALSVLTRMRSPLNSVELCADAVPVADCLDPNKVLASFSSSLRQLKVRWVQFENTSIQYPHVHTLSIEDDNFVPMDMLIHVFPNLQSLSITTNTGVELDEEEALHIHNENMRAQARLSWPSLNYLEGDVMLLYCLAPTCKVRCLSVWPSSSDVARLVQVCKSTRPESIKIYFHMDKLSVEELRMILRSTDVKHLSATIDAYDVNGLKDIRAYIHQLRDLFQTLTITTLYFRFIWHPTPTEWFRTEHFETENDDESSLVAPLRTPNPVQQYLHSLNVKTCMRKTADYIKTLRYAFFDMPGKPMSYWEIFRTEEGTISSFEQFSNEAGEQIVQETF</sequence>
<dbReference type="Proteomes" id="UP001497453">
    <property type="component" value="Chromosome 5"/>
</dbReference>
<protein>
    <recommendedName>
        <fullName evidence="3">F-box domain-containing protein</fullName>
    </recommendedName>
</protein>
<reference evidence="2" key="1">
    <citation type="submission" date="2024-04" db="EMBL/GenBank/DDBJ databases">
        <authorList>
            <person name="Shaw F."/>
            <person name="Minotto A."/>
        </authorList>
    </citation>
    <scope>NUCLEOTIDE SEQUENCE [LARGE SCALE GENOMIC DNA]</scope>
</reference>
<accession>A0ABP1DR26</accession>
<keyword evidence="2" id="KW-1185">Reference proteome</keyword>
<organism evidence="1 2">
    <name type="scientific">Somion occarium</name>
    <dbReference type="NCBI Taxonomy" id="3059160"/>
    <lineage>
        <taxon>Eukaryota</taxon>
        <taxon>Fungi</taxon>
        <taxon>Dikarya</taxon>
        <taxon>Basidiomycota</taxon>
        <taxon>Agaricomycotina</taxon>
        <taxon>Agaricomycetes</taxon>
        <taxon>Polyporales</taxon>
        <taxon>Cerrenaceae</taxon>
        <taxon>Somion</taxon>
    </lineage>
</organism>
<dbReference type="InterPro" id="IPR032675">
    <property type="entry name" value="LRR_dom_sf"/>
</dbReference>
<evidence type="ECO:0000313" key="2">
    <source>
        <dbReference type="Proteomes" id="UP001497453"/>
    </source>
</evidence>